<organism evidence="1 2">
    <name type="scientific">Leucobacter weissii</name>
    <dbReference type="NCBI Taxonomy" id="1983706"/>
    <lineage>
        <taxon>Bacteria</taxon>
        <taxon>Bacillati</taxon>
        <taxon>Actinomycetota</taxon>
        <taxon>Actinomycetes</taxon>
        <taxon>Micrococcales</taxon>
        <taxon>Microbacteriaceae</taxon>
        <taxon>Leucobacter</taxon>
    </lineage>
</organism>
<dbReference type="InterPro" id="IPR024079">
    <property type="entry name" value="MetalloPept_cat_dom_sf"/>
</dbReference>
<dbReference type="Proteomes" id="UP000664382">
    <property type="component" value="Unassembled WGS sequence"/>
</dbReference>
<protein>
    <recommendedName>
        <fullName evidence="3">Peptidase M10 metallopeptidase domain-containing protein</fullName>
    </recommendedName>
</protein>
<dbReference type="GO" id="GO:0008237">
    <property type="term" value="F:metallopeptidase activity"/>
    <property type="evidence" value="ECO:0007669"/>
    <property type="project" value="InterPro"/>
</dbReference>
<dbReference type="SUPFAM" id="SSF55486">
    <property type="entry name" value="Metalloproteases ('zincins'), catalytic domain"/>
    <property type="match status" value="1"/>
</dbReference>
<dbReference type="Gene3D" id="3.40.390.10">
    <property type="entry name" value="Collagenase (Catalytic Domain)"/>
    <property type="match status" value="1"/>
</dbReference>
<keyword evidence="2" id="KW-1185">Reference proteome</keyword>
<proteinExistence type="predicted"/>
<evidence type="ECO:0000313" key="1">
    <source>
        <dbReference type="EMBL" id="MBO1900789.1"/>
    </source>
</evidence>
<evidence type="ECO:0008006" key="3">
    <source>
        <dbReference type="Google" id="ProtNLM"/>
    </source>
</evidence>
<accession>A0A939S4Z4</accession>
<comment type="caution">
    <text evidence="1">The sequence shown here is derived from an EMBL/GenBank/DDBJ whole genome shotgun (WGS) entry which is preliminary data.</text>
</comment>
<sequence>MPTRTFGVRYSDVSSTWKSYFDAGRSRWNSAGIGVDISKNPDTSSKITAGEYSGSWLGLYAPWETSTGKRVFTIRINSRTIAAHSGGNYGTWFMGTATHEFGHALSLDDDPRTTRPSLMHHSRDRNTVVRPTAYDKEEVLRIY</sequence>
<dbReference type="RefSeq" id="WP_208095530.1">
    <property type="nucleotide sequence ID" value="NZ_JAGDYM010000004.1"/>
</dbReference>
<reference evidence="1" key="1">
    <citation type="submission" date="2021-03" db="EMBL/GenBank/DDBJ databases">
        <title>Leucobacter chromiisoli sp. nov., isolated from chromium-containing soil of chemical plant.</title>
        <authorList>
            <person name="Xu Z."/>
        </authorList>
    </citation>
    <scope>NUCLEOTIDE SEQUENCE</scope>
    <source>
        <strain evidence="1">S27</strain>
    </source>
</reference>
<dbReference type="EMBL" id="JAGDYM010000004">
    <property type="protein sequence ID" value="MBO1900789.1"/>
    <property type="molecule type" value="Genomic_DNA"/>
</dbReference>
<dbReference type="AlphaFoldDB" id="A0A939S4Z4"/>
<evidence type="ECO:0000313" key="2">
    <source>
        <dbReference type="Proteomes" id="UP000664382"/>
    </source>
</evidence>
<gene>
    <name evidence="1" type="ORF">J4H92_02365</name>
</gene>
<name>A0A939S4Z4_9MICO</name>